<accession>A0AAW0SEL4</accession>
<dbReference type="Proteomes" id="UP001487740">
    <property type="component" value="Unassembled WGS sequence"/>
</dbReference>
<name>A0AAW0SEL4_SCYPA</name>
<organism evidence="1 2">
    <name type="scientific">Scylla paramamosain</name>
    <name type="common">Mud crab</name>
    <dbReference type="NCBI Taxonomy" id="85552"/>
    <lineage>
        <taxon>Eukaryota</taxon>
        <taxon>Metazoa</taxon>
        <taxon>Ecdysozoa</taxon>
        <taxon>Arthropoda</taxon>
        <taxon>Crustacea</taxon>
        <taxon>Multicrustacea</taxon>
        <taxon>Malacostraca</taxon>
        <taxon>Eumalacostraca</taxon>
        <taxon>Eucarida</taxon>
        <taxon>Decapoda</taxon>
        <taxon>Pleocyemata</taxon>
        <taxon>Brachyura</taxon>
        <taxon>Eubrachyura</taxon>
        <taxon>Portunoidea</taxon>
        <taxon>Portunidae</taxon>
        <taxon>Portuninae</taxon>
        <taxon>Scylla</taxon>
    </lineage>
</organism>
<dbReference type="EMBL" id="JARAKH010001071">
    <property type="protein sequence ID" value="KAK8373608.1"/>
    <property type="molecule type" value="Genomic_DNA"/>
</dbReference>
<keyword evidence="2" id="KW-1185">Reference proteome</keyword>
<gene>
    <name evidence="1" type="ORF">O3P69_016244</name>
</gene>
<dbReference type="AlphaFoldDB" id="A0AAW0SEL4"/>
<protein>
    <submittedName>
        <fullName evidence="1">Uncharacterized protein</fullName>
    </submittedName>
</protein>
<evidence type="ECO:0000313" key="1">
    <source>
        <dbReference type="EMBL" id="KAK8373608.1"/>
    </source>
</evidence>
<reference evidence="1 2" key="1">
    <citation type="submission" date="2023-03" db="EMBL/GenBank/DDBJ databases">
        <title>High-quality genome of Scylla paramamosain provides insights in environmental adaptation.</title>
        <authorList>
            <person name="Zhang L."/>
        </authorList>
    </citation>
    <scope>NUCLEOTIDE SEQUENCE [LARGE SCALE GENOMIC DNA]</scope>
    <source>
        <strain evidence="1">LZ_2023a</strain>
        <tissue evidence="1">Muscle</tissue>
    </source>
</reference>
<comment type="caution">
    <text evidence="1">The sequence shown here is derived from an EMBL/GenBank/DDBJ whole genome shotgun (WGS) entry which is preliminary data.</text>
</comment>
<sequence length="154" mass="17720">MQNNINATINFITVRLHPSTLRNTWRHIRPGFQGDPERLPARHPALQSKHRGQEASASRLCGHHQYGGCLQDLQTDVMSCALFPSIHRAAFSPPKLCLTLKPQIYLDFFVFYILMKHHYCLLLCCCCCCCCCCKNRIMAIECLAVHYFEMLRTC</sequence>
<evidence type="ECO:0000313" key="2">
    <source>
        <dbReference type="Proteomes" id="UP001487740"/>
    </source>
</evidence>
<proteinExistence type="predicted"/>